<dbReference type="Proteomes" id="UP000217289">
    <property type="component" value="Chromosome"/>
</dbReference>
<reference evidence="1 2" key="1">
    <citation type="submission" date="2017-06" db="EMBL/GenBank/DDBJ databases">
        <authorList>
            <person name="Kim H.J."/>
            <person name="Triplett B.A."/>
        </authorList>
    </citation>
    <scope>NUCLEOTIDE SEQUENCE [LARGE SCALE GENOMIC DNA]</scope>
    <source>
        <strain evidence="1 2">DSM 14713</strain>
    </source>
</reference>
<accession>A0A250ID83</accession>
<keyword evidence="2" id="KW-1185">Reference proteome</keyword>
<evidence type="ECO:0000313" key="2">
    <source>
        <dbReference type="Proteomes" id="UP000217289"/>
    </source>
</evidence>
<organism evidence="1 2">
    <name type="scientific">Melittangium boletus DSM 14713</name>
    <dbReference type="NCBI Taxonomy" id="1294270"/>
    <lineage>
        <taxon>Bacteria</taxon>
        <taxon>Pseudomonadati</taxon>
        <taxon>Myxococcota</taxon>
        <taxon>Myxococcia</taxon>
        <taxon>Myxococcales</taxon>
        <taxon>Cystobacterineae</taxon>
        <taxon>Archangiaceae</taxon>
        <taxon>Melittangium</taxon>
    </lineage>
</organism>
<dbReference type="InterPro" id="IPR036624">
    <property type="entry name" value="Hcp1-lik_sf"/>
</dbReference>
<dbReference type="RefSeq" id="WP_095977549.1">
    <property type="nucleotide sequence ID" value="NZ_CP022163.1"/>
</dbReference>
<dbReference type="PANTHER" id="PTHR36152">
    <property type="entry name" value="CYTOPLASMIC PROTEIN-RELATED"/>
    <property type="match status" value="1"/>
</dbReference>
<dbReference type="EMBL" id="CP022163">
    <property type="protein sequence ID" value="ATB28916.1"/>
    <property type="molecule type" value="Genomic_DNA"/>
</dbReference>
<dbReference type="KEGG" id="mbd:MEBOL_002365"/>
<dbReference type="PANTHER" id="PTHR36152:SF5">
    <property type="entry name" value="PROTEIN HCP1"/>
    <property type="match status" value="1"/>
</dbReference>
<name>A0A250ID83_9BACT</name>
<dbReference type="InterPro" id="IPR008514">
    <property type="entry name" value="T6SS_Hcp"/>
</dbReference>
<proteinExistence type="predicted"/>
<protein>
    <recommendedName>
        <fullName evidence="3">Type VI secretion system tube protein Hcp</fullName>
    </recommendedName>
</protein>
<sequence>MASNISIKFDGLPGSSTATASKEEIELLSYNHGITLPIASNAASNDTRSVGNVSHQDMKIVKMADKATPQLCAACCSGKVLTKATLTVRTTKDNATTKVFTYELEKVIVSSVSYSAGTSGEITETVSLNYTAITWNQGAVNNSAGWSLEKNEKTK</sequence>
<dbReference type="AlphaFoldDB" id="A0A250ID83"/>
<dbReference type="Pfam" id="PF05638">
    <property type="entry name" value="T6SS_HCP"/>
    <property type="match status" value="1"/>
</dbReference>
<dbReference type="SUPFAM" id="SSF141452">
    <property type="entry name" value="Hcp1-like"/>
    <property type="match status" value="1"/>
</dbReference>
<dbReference type="NCBIfam" id="TIGR03344">
    <property type="entry name" value="VI_effect_Hcp1"/>
    <property type="match status" value="1"/>
</dbReference>
<dbReference type="InterPro" id="IPR053165">
    <property type="entry name" value="HSI-I_assembly_Hcp1"/>
</dbReference>
<dbReference type="Gene3D" id="2.30.110.20">
    <property type="entry name" value="Hcp1-like"/>
    <property type="match status" value="1"/>
</dbReference>
<gene>
    <name evidence="1" type="ORF">MEBOL_002365</name>
</gene>
<dbReference type="OrthoDB" id="5066999at2"/>
<evidence type="ECO:0000313" key="1">
    <source>
        <dbReference type="EMBL" id="ATB28916.1"/>
    </source>
</evidence>
<evidence type="ECO:0008006" key="3">
    <source>
        <dbReference type="Google" id="ProtNLM"/>
    </source>
</evidence>